<dbReference type="PANTHER" id="PTHR34406:SF1">
    <property type="entry name" value="PROTEIN YCEI"/>
    <property type="match status" value="1"/>
</dbReference>
<evidence type="ECO:0000313" key="4">
    <source>
        <dbReference type="Proteomes" id="UP000199249"/>
    </source>
</evidence>
<dbReference type="SUPFAM" id="SSF101874">
    <property type="entry name" value="YceI-like"/>
    <property type="match status" value="1"/>
</dbReference>
<dbReference type="STRING" id="651662.SAMN04488069_105148"/>
<dbReference type="PANTHER" id="PTHR34406">
    <property type="entry name" value="PROTEIN YCEI"/>
    <property type="match status" value="1"/>
</dbReference>
<evidence type="ECO:0000256" key="1">
    <source>
        <dbReference type="SAM" id="SignalP"/>
    </source>
</evidence>
<dbReference type="InterPro" id="IPR007372">
    <property type="entry name" value="Lipid/polyisoprenoid-bd_YceI"/>
</dbReference>
<evidence type="ECO:0000259" key="2">
    <source>
        <dbReference type="SMART" id="SM00867"/>
    </source>
</evidence>
<keyword evidence="4" id="KW-1185">Reference proteome</keyword>
<feature type="domain" description="Lipid/polyisoprenoid-binding YceI-like" evidence="2">
    <location>
        <begin position="33"/>
        <end position="192"/>
    </location>
</feature>
<dbReference type="OrthoDB" id="951410at2"/>
<proteinExistence type="predicted"/>
<dbReference type="EMBL" id="FNOV01000005">
    <property type="protein sequence ID" value="SDY06033.1"/>
    <property type="molecule type" value="Genomic_DNA"/>
</dbReference>
<accession>A0A1H3GRU0</accession>
<dbReference type="Proteomes" id="UP000199249">
    <property type="component" value="Unassembled WGS sequence"/>
</dbReference>
<reference evidence="4" key="1">
    <citation type="submission" date="2016-10" db="EMBL/GenBank/DDBJ databases">
        <authorList>
            <person name="Varghese N."/>
            <person name="Submissions S."/>
        </authorList>
    </citation>
    <scope>NUCLEOTIDE SEQUENCE [LARGE SCALE GENOMIC DNA]</scope>
    <source>
        <strain evidence="4">CGMCC 1.8975</strain>
    </source>
</reference>
<dbReference type="AlphaFoldDB" id="A0A1H3GRU0"/>
<dbReference type="SMART" id="SM00867">
    <property type="entry name" value="YceI"/>
    <property type="match status" value="1"/>
</dbReference>
<feature type="chain" id="PRO_5011610106" evidence="1">
    <location>
        <begin position="21"/>
        <end position="194"/>
    </location>
</feature>
<feature type="signal peptide" evidence="1">
    <location>
        <begin position="1"/>
        <end position="20"/>
    </location>
</feature>
<keyword evidence="1" id="KW-0732">Signal</keyword>
<protein>
    <submittedName>
        <fullName evidence="3">Polyisoprenoid-binding protein YceI</fullName>
    </submittedName>
</protein>
<evidence type="ECO:0000313" key="3">
    <source>
        <dbReference type="EMBL" id="SDY06033.1"/>
    </source>
</evidence>
<dbReference type="Pfam" id="PF04264">
    <property type="entry name" value="YceI"/>
    <property type="match status" value="1"/>
</dbReference>
<gene>
    <name evidence="3" type="ORF">SAMN04488069_105148</name>
</gene>
<name>A0A1H3GRU0_9BACT</name>
<sequence length="194" mass="21478">MKFLALFLFLTSAVTQPVSASPPRQAARAAATVYRVGPVAVTWTGYAEVGGYAPSGTVQLRRGRFNYDGRTLRNGRFEFDMTTLDQEQAQLAEHLRGEDFFAVTKYPTAVFELQQVRAGVAIGQLTLRGVTRPVRFPLVVEPRPDGRLRISGSATLDRTQFGIQYNSSSFFQNLGSYAIRNDFKLAFELTAVGE</sequence>
<dbReference type="Gene3D" id="2.40.128.110">
    <property type="entry name" value="Lipid/polyisoprenoid-binding, YceI-like"/>
    <property type="match status" value="1"/>
</dbReference>
<organism evidence="3 4">
    <name type="scientific">Hymenobacter psychrophilus</name>
    <dbReference type="NCBI Taxonomy" id="651662"/>
    <lineage>
        <taxon>Bacteria</taxon>
        <taxon>Pseudomonadati</taxon>
        <taxon>Bacteroidota</taxon>
        <taxon>Cytophagia</taxon>
        <taxon>Cytophagales</taxon>
        <taxon>Hymenobacteraceae</taxon>
        <taxon>Hymenobacter</taxon>
    </lineage>
</organism>
<dbReference type="InterPro" id="IPR036761">
    <property type="entry name" value="TTHA0802/YceI-like_sf"/>
</dbReference>
<dbReference type="RefSeq" id="WP_092739207.1">
    <property type="nucleotide sequence ID" value="NZ_FNOV01000005.1"/>
</dbReference>